<dbReference type="Proteomes" id="UP001642464">
    <property type="component" value="Unassembled WGS sequence"/>
</dbReference>
<feature type="compositionally biased region" description="Acidic residues" evidence="1">
    <location>
        <begin position="415"/>
        <end position="425"/>
    </location>
</feature>
<reference evidence="2 3" key="1">
    <citation type="submission" date="2024-02" db="EMBL/GenBank/DDBJ databases">
        <authorList>
            <person name="Chen Y."/>
            <person name="Shah S."/>
            <person name="Dougan E. K."/>
            <person name="Thang M."/>
            <person name="Chan C."/>
        </authorList>
    </citation>
    <scope>NUCLEOTIDE SEQUENCE [LARGE SCALE GENOMIC DNA]</scope>
</reference>
<sequence length="601" mass="66968">MAVHMDTTRLARRCSRDHSHVIVEGKYTKASASYTEELAMEIACCFREAILAREAQLDEHFNSIHVRGLENQFTNLCATTLQWKEEDAWAFANRRHINLLEMSSLLRLAEKKARAPTSLRVVNLVDSNVIRCAAAKGRSSSEALSTLLLKYNAVCLAGDLYFTLPFVPTRFNTSDDPTRGRKVRTPSSKIPLSEATDAQATGFELGQIFSWALWICSACLLLFRSAAPCNLLVIKGPVTDVTSKNRERLLQSFLEWCEFAGFVMKPILDEPALFVEKINEILLAYGRRLYEELGALTLERRESIQLIGADVECQGVVVSLMRNSVPHFTMAFENERVAGLWATKLAVACGSSESISKLFSTQRRRIHALEMRTAEAQQSNEEVERCLNFLSREYVEMRYQVRRQVPASPPREVREEEEPLLIEDIDPPKLPSEPEKEPLNSARTGASGGCDLLEEPRKVAPPPCGGTAPCLLGSPSQRKSGREKPKKELPVNLKEAVEPRAEQKAGEETPSLPSPPRRGATGHARSAGQLKKEPLWSPKALSPYDRTSLDRDAGLDRRGHKLAMAHQRHRPKHEPQAAGSIARKTGTSKAADKTSVSEKRP</sequence>
<proteinExistence type="predicted"/>
<feature type="compositionally biased region" description="Basic residues" evidence="1">
    <location>
        <begin position="558"/>
        <end position="572"/>
    </location>
</feature>
<accession>A0ABP0KAA6</accession>
<evidence type="ECO:0000256" key="1">
    <source>
        <dbReference type="SAM" id="MobiDB-lite"/>
    </source>
</evidence>
<keyword evidence="3" id="KW-1185">Reference proteome</keyword>
<organism evidence="2 3">
    <name type="scientific">Durusdinium trenchii</name>
    <dbReference type="NCBI Taxonomy" id="1381693"/>
    <lineage>
        <taxon>Eukaryota</taxon>
        <taxon>Sar</taxon>
        <taxon>Alveolata</taxon>
        <taxon>Dinophyceae</taxon>
        <taxon>Suessiales</taxon>
        <taxon>Symbiodiniaceae</taxon>
        <taxon>Durusdinium</taxon>
    </lineage>
</organism>
<protein>
    <submittedName>
        <fullName evidence="2">Uncharacterized protein</fullName>
    </submittedName>
</protein>
<feature type="region of interest" description="Disordered" evidence="1">
    <location>
        <begin position="404"/>
        <end position="601"/>
    </location>
</feature>
<comment type="caution">
    <text evidence="2">The sequence shown here is derived from an EMBL/GenBank/DDBJ whole genome shotgun (WGS) entry which is preliminary data.</text>
</comment>
<name>A0ABP0KAA6_9DINO</name>
<feature type="compositionally biased region" description="Basic and acidic residues" evidence="1">
    <location>
        <begin position="480"/>
        <end position="507"/>
    </location>
</feature>
<dbReference type="EMBL" id="CAXAMM010010591">
    <property type="protein sequence ID" value="CAK9023725.1"/>
    <property type="molecule type" value="Genomic_DNA"/>
</dbReference>
<evidence type="ECO:0000313" key="3">
    <source>
        <dbReference type="Proteomes" id="UP001642464"/>
    </source>
</evidence>
<gene>
    <name evidence="2" type="ORF">SCF082_LOCUS16317</name>
</gene>
<feature type="compositionally biased region" description="Basic and acidic residues" evidence="1">
    <location>
        <begin position="547"/>
        <end position="557"/>
    </location>
</feature>
<feature type="compositionally biased region" description="Basic and acidic residues" evidence="1">
    <location>
        <begin position="590"/>
        <end position="601"/>
    </location>
</feature>
<evidence type="ECO:0000313" key="2">
    <source>
        <dbReference type="EMBL" id="CAK9023725.1"/>
    </source>
</evidence>